<reference evidence="1" key="1">
    <citation type="submission" date="2015-04" db="UniProtKB">
        <authorList>
            <consortium name="EnsemblPlants"/>
        </authorList>
    </citation>
    <scope>IDENTIFICATION</scope>
</reference>
<dbReference type="Gramene" id="OGLUM05G03000.2">
    <property type="protein sequence ID" value="OGLUM05G03000.2"/>
    <property type="gene ID" value="OGLUM05G03000"/>
</dbReference>
<sequence>MPPVHVPVQMRNMAIPDVERLEQHQGTGAVEALESAHKAMENRTLQTDLTKPKLLRKFRRIFFN</sequence>
<dbReference type="AlphaFoldDB" id="A0A0D9ZU38"/>
<reference evidence="1" key="2">
    <citation type="submission" date="2018-05" db="EMBL/GenBank/DDBJ databases">
        <title>OgluRS3 (Oryza glumaepatula Reference Sequence Version 3).</title>
        <authorList>
            <person name="Zhang J."/>
            <person name="Kudrna D."/>
            <person name="Lee S."/>
            <person name="Talag J."/>
            <person name="Welchert J."/>
            <person name="Wing R.A."/>
        </authorList>
    </citation>
    <scope>NUCLEOTIDE SEQUENCE [LARGE SCALE GENOMIC DNA]</scope>
</reference>
<evidence type="ECO:0000313" key="2">
    <source>
        <dbReference type="Proteomes" id="UP000026961"/>
    </source>
</evidence>
<proteinExistence type="predicted"/>
<name>A0A0D9ZU38_9ORYZ</name>
<accession>A0A0D9ZU38</accession>
<protein>
    <submittedName>
        <fullName evidence="1">Uncharacterized protein</fullName>
    </submittedName>
</protein>
<dbReference type="EnsemblPlants" id="OGLUM05G03000.2">
    <property type="protein sequence ID" value="OGLUM05G03000.2"/>
    <property type="gene ID" value="OGLUM05G03000"/>
</dbReference>
<organism evidence="1">
    <name type="scientific">Oryza glumipatula</name>
    <dbReference type="NCBI Taxonomy" id="40148"/>
    <lineage>
        <taxon>Eukaryota</taxon>
        <taxon>Viridiplantae</taxon>
        <taxon>Streptophyta</taxon>
        <taxon>Embryophyta</taxon>
        <taxon>Tracheophyta</taxon>
        <taxon>Spermatophyta</taxon>
        <taxon>Magnoliopsida</taxon>
        <taxon>Liliopsida</taxon>
        <taxon>Poales</taxon>
        <taxon>Poaceae</taxon>
        <taxon>BOP clade</taxon>
        <taxon>Oryzoideae</taxon>
        <taxon>Oryzeae</taxon>
        <taxon>Oryzinae</taxon>
        <taxon>Oryza</taxon>
    </lineage>
</organism>
<dbReference type="HOGENOM" id="CLU_2871301_0_0_1"/>
<dbReference type="Proteomes" id="UP000026961">
    <property type="component" value="Chromosome 5"/>
</dbReference>
<evidence type="ECO:0000313" key="1">
    <source>
        <dbReference type="EnsemblPlants" id="OGLUM05G03000.2"/>
    </source>
</evidence>
<keyword evidence="2" id="KW-1185">Reference proteome</keyword>